<dbReference type="OrthoDB" id="5967546at2759"/>
<dbReference type="RefSeq" id="XP_031558445.1">
    <property type="nucleotide sequence ID" value="XM_031702585.1"/>
</dbReference>
<dbReference type="PANTHER" id="PTHR22752:SF1">
    <property type="entry name" value="G-PROTEIN COUPLED RECEPTOR 176"/>
    <property type="match status" value="1"/>
</dbReference>
<feature type="compositionally biased region" description="Basic and acidic residues" evidence="9">
    <location>
        <begin position="239"/>
        <end position="248"/>
    </location>
</feature>
<dbReference type="AlphaFoldDB" id="A0A6P8I0N7"/>
<dbReference type="Proteomes" id="UP000515163">
    <property type="component" value="Unplaced"/>
</dbReference>
<dbReference type="PANTHER" id="PTHR22752">
    <property type="entry name" value="G PROTEIN-COUPLED RECEPTOR"/>
    <property type="match status" value="1"/>
</dbReference>
<dbReference type="Gene3D" id="1.20.1070.10">
    <property type="entry name" value="Rhodopsin 7-helix transmembrane proteins"/>
    <property type="match status" value="2"/>
</dbReference>
<evidence type="ECO:0000256" key="7">
    <source>
        <dbReference type="ARBA" id="ARBA00023170"/>
    </source>
</evidence>
<feature type="transmembrane region" description="Helical" evidence="10">
    <location>
        <begin position="201"/>
        <end position="219"/>
    </location>
</feature>
<keyword evidence="3 10" id="KW-0812">Transmembrane</keyword>
<dbReference type="PROSITE" id="PS50262">
    <property type="entry name" value="G_PROTEIN_RECEP_F1_2"/>
    <property type="match status" value="1"/>
</dbReference>
<dbReference type="PRINTS" id="PR00237">
    <property type="entry name" value="GPCRRHODOPSN"/>
</dbReference>
<keyword evidence="12" id="KW-1185">Reference proteome</keyword>
<feature type="transmembrane region" description="Helical" evidence="10">
    <location>
        <begin position="27"/>
        <end position="56"/>
    </location>
</feature>
<dbReference type="KEGG" id="aten:116294893"/>
<keyword evidence="8" id="KW-0807">Transducer</keyword>
<accession>A0A6P8I0N7</accession>
<name>A0A6P8I0N7_ACTTE</name>
<dbReference type="InterPro" id="IPR000276">
    <property type="entry name" value="GPCR_Rhodpsn"/>
</dbReference>
<evidence type="ECO:0000256" key="1">
    <source>
        <dbReference type="ARBA" id="ARBA00004651"/>
    </source>
</evidence>
<proteinExistence type="predicted"/>
<evidence type="ECO:0000313" key="12">
    <source>
        <dbReference type="Proteomes" id="UP000515163"/>
    </source>
</evidence>
<evidence type="ECO:0000256" key="2">
    <source>
        <dbReference type="ARBA" id="ARBA00022475"/>
    </source>
</evidence>
<evidence type="ECO:0000256" key="3">
    <source>
        <dbReference type="ARBA" id="ARBA00022692"/>
    </source>
</evidence>
<keyword evidence="6 10" id="KW-0472">Membrane</keyword>
<evidence type="ECO:0000256" key="5">
    <source>
        <dbReference type="ARBA" id="ARBA00023040"/>
    </source>
</evidence>
<evidence type="ECO:0000256" key="8">
    <source>
        <dbReference type="ARBA" id="ARBA00023224"/>
    </source>
</evidence>
<feature type="transmembrane region" description="Helical" evidence="10">
    <location>
        <begin position="409"/>
        <end position="430"/>
    </location>
</feature>
<dbReference type="SMART" id="SM01381">
    <property type="entry name" value="7TM_GPCR_Srsx"/>
    <property type="match status" value="1"/>
</dbReference>
<dbReference type="GO" id="GO:0005886">
    <property type="term" value="C:plasma membrane"/>
    <property type="evidence" value="ECO:0007669"/>
    <property type="project" value="UniProtKB-SubCell"/>
</dbReference>
<keyword evidence="7" id="KW-0675">Receptor</keyword>
<sequence length="494" mass="54911">MAPSNSSSLLNSKSLEQMRHELSSRDIPLVIAESFLLASISLASLLGNILVLMAIYKSPRLKSPTNYLIISLAWGNLLTALIVVPMSTGVLATGKMFMGVQGCKAFGCMTYLLSNITFYTIGLIAFNRFLLALSPKWYDFFFSTKSTIMTIVSSWVFQFIYAVLPAVTNWSEVFLMPGYTTCALFVTNPAAKVIYRTQSELQMIGGFIIIIMCYTVVLIKIRKTHLIFPEVEASTIMENPRDPQRDPVDQCSRSSRYLTPDVPNSPVTGVTKRRMTSAVCLLEKVPEESTVEKEHDALDQRCNTAGKLIQGNSSDNPDAGKSGDHVKTKDYKNVVPSDFNQEASKAHKYHREESSHDGIGSDSDAAPSDANQVDPELEAQESPADVADSSKSDPQHPHRFLSQMKTTKLLFAITLFFLLSWVPLAVTIVVESYQSEYLSRQVELFGITLLYLGTTFNPVILPIMSRHFRTEFLKMLCIRNAVAVRPQVSAKPNV</sequence>
<evidence type="ECO:0000259" key="11">
    <source>
        <dbReference type="PROSITE" id="PS50262"/>
    </source>
</evidence>
<reference evidence="13" key="1">
    <citation type="submission" date="2025-08" db="UniProtKB">
        <authorList>
            <consortium name="RefSeq"/>
        </authorList>
    </citation>
    <scope>IDENTIFICATION</scope>
    <source>
        <tissue evidence="13">Tentacle</tissue>
    </source>
</reference>
<dbReference type="Pfam" id="PF00001">
    <property type="entry name" value="7tm_1"/>
    <property type="match status" value="1"/>
</dbReference>
<evidence type="ECO:0000256" key="6">
    <source>
        <dbReference type="ARBA" id="ARBA00023136"/>
    </source>
</evidence>
<dbReference type="CDD" id="cd00637">
    <property type="entry name" value="7tm_classA_rhodopsin-like"/>
    <property type="match status" value="1"/>
</dbReference>
<dbReference type="SUPFAM" id="SSF81321">
    <property type="entry name" value="Family A G protein-coupled receptor-like"/>
    <property type="match status" value="1"/>
</dbReference>
<organism evidence="12 13">
    <name type="scientific">Actinia tenebrosa</name>
    <name type="common">Australian red waratah sea anemone</name>
    <dbReference type="NCBI Taxonomy" id="6105"/>
    <lineage>
        <taxon>Eukaryota</taxon>
        <taxon>Metazoa</taxon>
        <taxon>Cnidaria</taxon>
        <taxon>Anthozoa</taxon>
        <taxon>Hexacorallia</taxon>
        <taxon>Actiniaria</taxon>
        <taxon>Actiniidae</taxon>
        <taxon>Actinia</taxon>
    </lineage>
</organism>
<evidence type="ECO:0000256" key="9">
    <source>
        <dbReference type="SAM" id="MobiDB-lite"/>
    </source>
</evidence>
<keyword evidence="4 10" id="KW-1133">Transmembrane helix</keyword>
<keyword evidence="2" id="KW-1003">Cell membrane</keyword>
<gene>
    <name evidence="13" type="primary">LOC116294893</name>
</gene>
<protein>
    <submittedName>
        <fullName evidence="13">Beta-1 adrenergic receptor-like</fullName>
    </submittedName>
</protein>
<keyword evidence="5" id="KW-0297">G-protein coupled receptor</keyword>
<feature type="region of interest" description="Disordered" evidence="9">
    <location>
        <begin position="307"/>
        <end position="398"/>
    </location>
</feature>
<dbReference type="InterPro" id="IPR017452">
    <property type="entry name" value="GPCR_Rhodpsn_7TM"/>
</dbReference>
<feature type="transmembrane region" description="Helical" evidence="10">
    <location>
        <begin position="105"/>
        <end position="126"/>
    </location>
</feature>
<feature type="domain" description="G-protein coupled receptors family 1 profile" evidence="11">
    <location>
        <begin position="47"/>
        <end position="461"/>
    </location>
</feature>
<feature type="compositionally biased region" description="Basic and acidic residues" evidence="9">
    <location>
        <begin position="321"/>
        <end position="332"/>
    </location>
</feature>
<feature type="transmembrane region" description="Helical" evidence="10">
    <location>
        <begin position="146"/>
        <end position="167"/>
    </location>
</feature>
<dbReference type="GO" id="GO:0004930">
    <property type="term" value="F:G protein-coupled receptor activity"/>
    <property type="evidence" value="ECO:0007669"/>
    <property type="project" value="UniProtKB-KW"/>
</dbReference>
<dbReference type="InParanoid" id="A0A6P8I0N7"/>
<comment type="subcellular location">
    <subcellularLocation>
        <location evidence="1">Cell membrane</location>
        <topology evidence="1">Multi-pass membrane protein</topology>
    </subcellularLocation>
</comment>
<feature type="transmembrane region" description="Helical" evidence="10">
    <location>
        <begin position="68"/>
        <end position="93"/>
    </location>
</feature>
<evidence type="ECO:0000256" key="4">
    <source>
        <dbReference type="ARBA" id="ARBA00022989"/>
    </source>
</evidence>
<dbReference type="GeneID" id="116294893"/>
<evidence type="ECO:0000256" key="10">
    <source>
        <dbReference type="SAM" id="Phobius"/>
    </source>
</evidence>
<feature type="region of interest" description="Disordered" evidence="9">
    <location>
        <begin position="238"/>
        <end position="269"/>
    </location>
</feature>
<evidence type="ECO:0000313" key="13">
    <source>
        <dbReference type="RefSeq" id="XP_031558445.1"/>
    </source>
</evidence>
<feature type="transmembrane region" description="Helical" evidence="10">
    <location>
        <begin position="442"/>
        <end position="464"/>
    </location>
</feature>